<dbReference type="SUPFAM" id="SSF53474">
    <property type="entry name" value="alpha/beta-Hydrolases"/>
    <property type="match status" value="1"/>
</dbReference>
<dbReference type="Pfam" id="PF02129">
    <property type="entry name" value="Peptidase_S15"/>
    <property type="match status" value="1"/>
</dbReference>
<dbReference type="EMBL" id="KN834782">
    <property type="protein sequence ID" value="KIK58905.1"/>
    <property type="molecule type" value="Genomic_DNA"/>
</dbReference>
<dbReference type="Gene3D" id="3.40.50.1820">
    <property type="entry name" value="alpha/beta hydrolase"/>
    <property type="match status" value="1"/>
</dbReference>
<proteinExistence type="predicted"/>
<dbReference type="HOGENOM" id="CLU_048587_1_0_1"/>
<dbReference type="InterPro" id="IPR000383">
    <property type="entry name" value="Xaa-Pro-like_dom"/>
</dbReference>
<dbReference type="OrthoDB" id="2498029at2759"/>
<dbReference type="PANTHER" id="PTHR22946">
    <property type="entry name" value="DIENELACTONE HYDROLASE DOMAIN-CONTAINING PROTEIN-RELATED"/>
    <property type="match status" value="1"/>
</dbReference>
<keyword evidence="1" id="KW-0378">Hydrolase</keyword>
<feature type="domain" description="Xaa-Pro dipeptidyl-peptidase-like" evidence="2">
    <location>
        <begin position="16"/>
        <end position="148"/>
    </location>
</feature>
<reference evidence="3 4" key="1">
    <citation type="submission" date="2014-04" db="EMBL/GenBank/DDBJ databases">
        <title>Evolutionary Origins and Diversification of the Mycorrhizal Mutualists.</title>
        <authorList>
            <consortium name="DOE Joint Genome Institute"/>
            <consortium name="Mycorrhizal Genomics Consortium"/>
            <person name="Kohler A."/>
            <person name="Kuo A."/>
            <person name="Nagy L.G."/>
            <person name="Floudas D."/>
            <person name="Copeland A."/>
            <person name="Barry K.W."/>
            <person name="Cichocki N."/>
            <person name="Veneault-Fourrey C."/>
            <person name="LaButti K."/>
            <person name="Lindquist E.A."/>
            <person name="Lipzen A."/>
            <person name="Lundell T."/>
            <person name="Morin E."/>
            <person name="Murat C."/>
            <person name="Riley R."/>
            <person name="Ohm R."/>
            <person name="Sun H."/>
            <person name="Tunlid A."/>
            <person name="Henrissat B."/>
            <person name="Grigoriev I.V."/>
            <person name="Hibbett D.S."/>
            <person name="Martin F."/>
        </authorList>
    </citation>
    <scope>NUCLEOTIDE SEQUENCE [LARGE SCALE GENOMIC DNA]</scope>
    <source>
        <strain evidence="3 4">FD-317 M1</strain>
    </source>
</reference>
<evidence type="ECO:0000313" key="4">
    <source>
        <dbReference type="Proteomes" id="UP000053593"/>
    </source>
</evidence>
<evidence type="ECO:0000259" key="2">
    <source>
        <dbReference type="Pfam" id="PF02129"/>
    </source>
</evidence>
<organism evidence="3 4">
    <name type="scientific">Collybiopsis luxurians FD-317 M1</name>
    <dbReference type="NCBI Taxonomy" id="944289"/>
    <lineage>
        <taxon>Eukaryota</taxon>
        <taxon>Fungi</taxon>
        <taxon>Dikarya</taxon>
        <taxon>Basidiomycota</taxon>
        <taxon>Agaricomycotina</taxon>
        <taxon>Agaricomycetes</taxon>
        <taxon>Agaricomycetidae</taxon>
        <taxon>Agaricales</taxon>
        <taxon>Marasmiineae</taxon>
        <taxon>Omphalotaceae</taxon>
        <taxon>Collybiopsis</taxon>
        <taxon>Collybiopsis luxurians</taxon>
    </lineage>
</organism>
<protein>
    <recommendedName>
        <fullName evidence="2">Xaa-Pro dipeptidyl-peptidase-like domain-containing protein</fullName>
    </recommendedName>
</protein>
<name>A0A0D0B679_9AGAR</name>
<dbReference type="ESTHER" id="9agar-a0a0d0b679">
    <property type="family name" value="Xaa-Pro-like_dom"/>
</dbReference>
<dbReference type="GO" id="GO:0016788">
    <property type="term" value="F:hydrolase activity, acting on ester bonds"/>
    <property type="evidence" value="ECO:0007669"/>
    <property type="project" value="UniProtKB-ARBA"/>
</dbReference>
<sequence>MSFIRDTVRISSAESGVFLHVWFYKPDGPGPFPVVVAGHGMTVIKEAGLATFGEHWARRTGFASLILDYRYFGESNGQPRDFLSLDYQLQDYKSVIQWAREKPETFRADMIVVMGSAASGHTVARLLLQDPHLAGGMAHCPLLDGYETIMALPFNLRLTVWASLDFIGGKLGFHPVFIPAVGKVGTFAMLNTPSSWSGTLHINRCPPDNNYISMFSQGAKPFLQAPNRVPARYVFDVLKSRAGRELAKAHSRMLIVIAEEDDIFPSSIGRKVAAEAPEKVVLVEAPGGHFDIMEGGRGFEANISAQVEFLQTLLSSR</sequence>
<dbReference type="InterPro" id="IPR029058">
    <property type="entry name" value="AB_hydrolase_fold"/>
</dbReference>
<accession>A0A0D0B679</accession>
<dbReference type="PANTHER" id="PTHR22946:SF9">
    <property type="entry name" value="POLYKETIDE TRANSFERASE AF380"/>
    <property type="match status" value="1"/>
</dbReference>
<dbReference type="AlphaFoldDB" id="A0A0D0B679"/>
<keyword evidence="4" id="KW-1185">Reference proteome</keyword>
<gene>
    <name evidence="3" type="ORF">GYMLUDRAFT_170445</name>
</gene>
<evidence type="ECO:0000313" key="3">
    <source>
        <dbReference type="EMBL" id="KIK58905.1"/>
    </source>
</evidence>
<dbReference type="InterPro" id="IPR050261">
    <property type="entry name" value="FrsA_esterase"/>
</dbReference>
<dbReference type="Proteomes" id="UP000053593">
    <property type="component" value="Unassembled WGS sequence"/>
</dbReference>
<evidence type="ECO:0000256" key="1">
    <source>
        <dbReference type="ARBA" id="ARBA00022801"/>
    </source>
</evidence>